<dbReference type="OrthoDB" id="7500697at2"/>
<dbReference type="InterPro" id="IPR036380">
    <property type="entry name" value="Isochorismatase-like_sf"/>
</dbReference>
<keyword evidence="1" id="KW-0378">Hydrolase</keyword>
<dbReference type="SUPFAM" id="SSF52499">
    <property type="entry name" value="Isochorismatase-like hydrolases"/>
    <property type="match status" value="1"/>
</dbReference>
<evidence type="ECO:0000256" key="1">
    <source>
        <dbReference type="ARBA" id="ARBA00022801"/>
    </source>
</evidence>
<dbReference type="AlphaFoldDB" id="A0A2A7N7B7"/>
<keyword evidence="4" id="KW-1185">Reference proteome</keyword>
<dbReference type="Pfam" id="PF00857">
    <property type="entry name" value="Isochorismatase"/>
    <property type="match status" value="1"/>
</dbReference>
<feature type="domain" description="Isochorismatase-like" evidence="2">
    <location>
        <begin position="99"/>
        <end position="253"/>
    </location>
</feature>
<dbReference type="InterPro" id="IPR050272">
    <property type="entry name" value="Isochorismatase-like_hydrls"/>
</dbReference>
<dbReference type="GO" id="GO:0016787">
    <property type="term" value="F:hydrolase activity"/>
    <property type="evidence" value="ECO:0007669"/>
    <property type="project" value="UniProtKB-KW"/>
</dbReference>
<evidence type="ECO:0000313" key="4">
    <source>
        <dbReference type="Proteomes" id="UP000220914"/>
    </source>
</evidence>
<name>A0A2A7N7B7_MYCAG</name>
<comment type="caution">
    <text evidence="3">The sequence shown here is derived from an EMBL/GenBank/DDBJ whole genome shotgun (WGS) entry which is preliminary data.</text>
</comment>
<dbReference type="PANTHER" id="PTHR43540">
    <property type="entry name" value="PEROXYUREIDOACRYLATE/UREIDOACRYLATE AMIDOHYDROLASE-RELATED"/>
    <property type="match status" value="1"/>
</dbReference>
<dbReference type="InterPro" id="IPR000868">
    <property type="entry name" value="Isochorismatase-like_dom"/>
</dbReference>
<dbReference type="Gene3D" id="3.40.50.850">
    <property type="entry name" value="Isochorismatase-like"/>
    <property type="match status" value="1"/>
</dbReference>
<protein>
    <recommendedName>
        <fullName evidence="2">Isochorismatase-like domain-containing protein</fullName>
    </recommendedName>
</protein>
<evidence type="ECO:0000313" key="3">
    <source>
        <dbReference type="EMBL" id="PEG39972.1"/>
    </source>
</evidence>
<gene>
    <name evidence="3" type="ORF">CQY20_08785</name>
</gene>
<dbReference type="Proteomes" id="UP000220914">
    <property type="component" value="Unassembled WGS sequence"/>
</dbReference>
<sequence length="285" mass="31174">MFVSNIQNIGSGITHLHPWRISPGERRTTINTRVWDAFLTEQDKAHLAASAPTRRRGFGKKPAVLSVDNYRKALGDKPEPLLESIRTWPASTGLAGWEAADRIAELLTIARAAAIPVIHLTGLAEEESGIPAWAAKLGGRHGLNGQSPEQLDRHRRRFDFIDQAAPLPGEVVLKKTAPSGFFGTPLLSHLIAEGIDTLIVCGESVSGCIRATVTDGCAYRLHMIVVEECVYDRHEACRAINLFDIDQKYGDVLPLSEVIDWITGYSNDTLRSQADTAPQHAQSPS</sequence>
<proteinExistence type="predicted"/>
<accession>A0A2A7N7B7</accession>
<organism evidence="3 4">
    <name type="scientific">Mycolicibacterium agri</name>
    <name type="common">Mycobacterium agri</name>
    <dbReference type="NCBI Taxonomy" id="36811"/>
    <lineage>
        <taxon>Bacteria</taxon>
        <taxon>Bacillati</taxon>
        <taxon>Actinomycetota</taxon>
        <taxon>Actinomycetes</taxon>
        <taxon>Mycobacteriales</taxon>
        <taxon>Mycobacteriaceae</taxon>
        <taxon>Mycolicibacterium</taxon>
    </lineage>
</organism>
<evidence type="ECO:0000259" key="2">
    <source>
        <dbReference type="Pfam" id="PF00857"/>
    </source>
</evidence>
<reference evidence="3 4" key="1">
    <citation type="submission" date="2017-10" db="EMBL/GenBank/DDBJ databases">
        <title>The new phylogeny of genus Mycobacterium.</title>
        <authorList>
            <person name="Tortoli E."/>
            <person name="Trovato A."/>
            <person name="Cirillo D.M."/>
        </authorList>
    </citation>
    <scope>NUCLEOTIDE SEQUENCE [LARGE SCALE GENOMIC DNA]</scope>
    <source>
        <strain evidence="3 4">CCUG37673</strain>
    </source>
</reference>
<dbReference type="EMBL" id="PDCP01000012">
    <property type="protein sequence ID" value="PEG39972.1"/>
    <property type="molecule type" value="Genomic_DNA"/>
</dbReference>
<dbReference type="PANTHER" id="PTHR43540:SF1">
    <property type="entry name" value="ISOCHORISMATASE HYDROLASE"/>
    <property type="match status" value="1"/>
</dbReference>